<gene>
    <name evidence="4" type="ORF">N1032_17700</name>
</gene>
<sequence length="252" mass="25800">MPNRRPFPRPSVGQAVLASTLAVILACVVIIVGVNLSRVDAGAASNSAPAPYLSAEPTPDRTSTRPRAIFIGDSYVAGSGASADSRKWTSIVSASEGWFEINVGRGGTGYVTTSDVSGCGKQYCPNYDQMVRTAEAANVSIVLVAGGQNDFIAWATNPTKVSAAIAKTYADLREGMPNARIIAVGPSTAGGFATTVVEFDAAVQSAAASVGAEYVSLLDPPVLDPSMLIPDGSQINDAGHAAIAARVLQSIG</sequence>
<reference evidence="4" key="1">
    <citation type="submission" date="2022-08" db="EMBL/GenBank/DDBJ databases">
        <authorList>
            <person name="Deng Y."/>
            <person name="Han X.-F."/>
            <person name="Zhang Y.-Q."/>
        </authorList>
    </citation>
    <scope>NUCLEOTIDE SEQUENCE</scope>
    <source>
        <strain evidence="4">CPCC 203386</strain>
    </source>
</reference>
<dbReference type="PROSITE" id="PS51257">
    <property type="entry name" value="PROKAR_LIPOPROTEIN"/>
    <property type="match status" value="1"/>
</dbReference>
<dbReference type="CDD" id="cd00229">
    <property type="entry name" value="SGNH_hydrolase"/>
    <property type="match status" value="1"/>
</dbReference>
<dbReference type="Gene3D" id="3.40.50.1110">
    <property type="entry name" value="SGNH hydrolase"/>
    <property type="match status" value="1"/>
</dbReference>
<evidence type="ECO:0000256" key="2">
    <source>
        <dbReference type="SAM" id="Phobius"/>
    </source>
</evidence>
<keyword evidence="4" id="KW-0378">Hydrolase</keyword>
<keyword evidence="2" id="KW-0472">Membrane</keyword>
<evidence type="ECO:0000313" key="5">
    <source>
        <dbReference type="Proteomes" id="UP001165586"/>
    </source>
</evidence>
<feature type="transmembrane region" description="Helical" evidence="2">
    <location>
        <begin position="12"/>
        <end position="36"/>
    </location>
</feature>
<feature type="domain" description="SGNH hydrolase-type esterase" evidence="3">
    <location>
        <begin position="70"/>
        <end position="242"/>
    </location>
</feature>
<accession>A0ABT2H6P4</accession>
<dbReference type="Proteomes" id="UP001165586">
    <property type="component" value="Unassembled WGS sequence"/>
</dbReference>
<evidence type="ECO:0000313" key="4">
    <source>
        <dbReference type="EMBL" id="MCS5735582.1"/>
    </source>
</evidence>
<keyword evidence="2" id="KW-0812">Transmembrane</keyword>
<keyword evidence="2" id="KW-1133">Transmembrane helix</keyword>
<name>A0ABT2H6P4_9MICO</name>
<organism evidence="4 5">
    <name type="scientific">Herbiconiux daphne</name>
    <dbReference type="NCBI Taxonomy" id="2970914"/>
    <lineage>
        <taxon>Bacteria</taxon>
        <taxon>Bacillati</taxon>
        <taxon>Actinomycetota</taxon>
        <taxon>Actinomycetes</taxon>
        <taxon>Micrococcales</taxon>
        <taxon>Microbacteriaceae</taxon>
        <taxon>Herbiconiux</taxon>
    </lineage>
</organism>
<dbReference type="InterPro" id="IPR036514">
    <property type="entry name" value="SGNH_hydro_sf"/>
</dbReference>
<dbReference type="RefSeq" id="WP_259540524.1">
    <property type="nucleotide sequence ID" value="NZ_JANLCJ010000007.1"/>
</dbReference>
<comment type="caution">
    <text evidence="4">The sequence shown here is derived from an EMBL/GenBank/DDBJ whole genome shotgun (WGS) entry which is preliminary data.</text>
</comment>
<feature type="region of interest" description="Disordered" evidence="1">
    <location>
        <begin position="44"/>
        <end position="64"/>
    </location>
</feature>
<evidence type="ECO:0000256" key="1">
    <source>
        <dbReference type="SAM" id="MobiDB-lite"/>
    </source>
</evidence>
<dbReference type="EMBL" id="JANLCJ010000007">
    <property type="protein sequence ID" value="MCS5735582.1"/>
    <property type="molecule type" value="Genomic_DNA"/>
</dbReference>
<evidence type="ECO:0000259" key="3">
    <source>
        <dbReference type="Pfam" id="PF13472"/>
    </source>
</evidence>
<dbReference type="Pfam" id="PF13472">
    <property type="entry name" value="Lipase_GDSL_2"/>
    <property type="match status" value="1"/>
</dbReference>
<proteinExistence type="predicted"/>
<dbReference type="SUPFAM" id="SSF52266">
    <property type="entry name" value="SGNH hydrolase"/>
    <property type="match status" value="1"/>
</dbReference>
<dbReference type="GO" id="GO:0016787">
    <property type="term" value="F:hydrolase activity"/>
    <property type="evidence" value="ECO:0007669"/>
    <property type="project" value="UniProtKB-KW"/>
</dbReference>
<keyword evidence="5" id="KW-1185">Reference proteome</keyword>
<dbReference type="InterPro" id="IPR013830">
    <property type="entry name" value="SGNH_hydro"/>
</dbReference>
<protein>
    <submittedName>
        <fullName evidence="4">SGNH/GDSL hydrolase family protein</fullName>
    </submittedName>
</protein>